<sequence length="151" mass="15681">MIRKVMAVVAGLIAGSIFNMALVSLSHAVYPLPQEIDPNDFEAFGEHVKANGMPTGALLIVLAAHAGGSFVSGLVCGLIAKRTWYLAAGALGILWMCGGITMLMMLPAPIWFAVADTILYVPVALLGVRLGGTLTGASSQPPAADYNHDST</sequence>
<proteinExistence type="predicted"/>
<evidence type="ECO:0000313" key="3">
    <source>
        <dbReference type="Proteomes" id="UP000318081"/>
    </source>
</evidence>
<feature type="transmembrane region" description="Helical" evidence="1">
    <location>
        <begin position="110"/>
        <end position="128"/>
    </location>
</feature>
<evidence type="ECO:0000256" key="1">
    <source>
        <dbReference type="SAM" id="Phobius"/>
    </source>
</evidence>
<gene>
    <name evidence="2" type="ORF">TBK1r_49730</name>
</gene>
<keyword evidence="3" id="KW-1185">Reference proteome</keyword>
<organism evidence="2 3">
    <name type="scientific">Stieleria magnilauensis</name>
    <dbReference type="NCBI Taxonomy" id="2527963"/>
    <lineage>
        <taxon>Bacteria</taxon>
        <taxon>Pseudomonadati</taxon>
        <taxon>Planctomycetota</taxon>
        <taxon>Planctomycetia</taxon>
        <taxon>Pirellulales</taxon>
        <taxon>Pirellulaceae</taxon>
        <taxon>Stieleria</taxon>
    </lineage>
</organism>
<dbReference type="RefSeq" id="WP_145216399.1">
    <property type="nucleotide sequence ID" value="NZ_CP036432.1"/>
</dbReference>
<protein>
    <submittedName>
        <fullName evidence="2">Uncharacterized protein</fullName>
    </submittedName>
</protein>
<feature type="transmembrane region" description="Helical" evidence="1">
    <location>
        <begin position="83"/>
        <end position="104"/>
    </location>
</feature>
<keyword evidence="1" id="KW-0472">Membrane</keyword>
<feature type="transmembrane region" description="Helical" evidence="1">
    <location>
        <begin position="52"/>
        <end position="76"/>
    </location>
</feature>
<keyword evidence="1" id="KW-0812">Transmembrane</keyword>
<keyword evidence="1" id="KW-1133">Transmembrane helix</keyword>
<reference evidence="2 3" key="1">
    <citation type="submission" date="2019-02" db="EMBL/GenBank/DDBJ databases">
        <title>Deep-cultivation of Planctomycetes and their phenomic and genomic characterization uncovers novel biology.</title>
        <authorList>
            <person name="Wiegand S."/>
            <person name="Jogler M."/>
            <person name="Boedeker C."/>
            <person name="Pinto D."/>
            <person name="Vollmers J."/>
            <person name="Rivas-Marin E."/>
            <person name="Kohn T."/>
            <person name="Peeters S.H."/>
            <person name="Heuer A."/>
            <person name="Rast P."/>
            <person name="Oberbeckmann S."/>
            <person name="Bunk B."/>
            <person name="Jeske O."/>
            <person name="Meyerdierks A."/>
            <person name="Storesund J.E."/>
            <person name="Kallscheuer N."/>
            <person name="Luecker S."/>
            <person name="Lage O.M."/>
            <person name="Pohl T."/>
            <person name="Merkel B.J."/>
            <person name="Hornburger P."/>
            <person name="Mueller R.-W."/>
            <person name="Bruemmer F."/>
            <person name="Labrenz M."/>
            <person name="Spormann A.M."/>
            <person name="Op den Camp H."/>
            <person name="Overmann J."/>
            <person name="Amann R."/>
            <person name="Jetten M.S.M."/>
            <person name="Mascher T."/>
            <person name="Medema M.H."/>
            <person name="Devos D.P."/>
            <person name="Kaster A.-K."/>
            <person name="Ovreas L."/>
            <person name="Rohde M."/>
            <person name="Galperin M.Y."/>
            <person name="Jogler C."/>
        </authorList>
    </citation>
    <scope>NUCLEOTIDE SEQUENCE [LARGE SCALE GENOMIC DNA]</scope>
    <source>
        <strain evidence="2 3">TBK1r</strain>
    </source>
</reference>
<dbReference type="EMBL" id="CP036432">
    <property type="protein sequence ID" value="QDV85956.1"/>
    <property type="molecule type" value="Genomic_DNA"/>
</dbReference>
<accession>A0ABX5XXC8</accession>
<name>A0ABX5XXC8_9BACT</name>
<dbReference type="Proteomes" id="UP000318081">
    <property type="component" value="Chromosome"/>
</dbReference>
<evidence type="ECO:0000313" key="2">
    <source>
        <dbReference type="EMBL" id="QDV85956.1"/>
    </source>
</evidence>